<organism evidence="1 2">
    <name type="scientific">Dentiscutata heterogama</name>
    <dbReference type="NCBI Taxonomy" id="1316150"/>
    <lineage>
        <taxon>Eukaryota</taxon>
        <taxon>Fungi</taxon>
        <taxon>Fungi incertae sedis</taxon>
        <taxon>Mucoromycota</taxon>
        <taxon>Glomeromycotina</taxon>
        <taxon>Glomeromycetes</taxon>
        <taxon>Diversisporales</taxon>
        <taxon>Gigasporaceae</taxon>
        <taxon>Dentiscutata</taxon>
    </lineage>
</organism>
<gene>
    <name evidence="1" type="ORF">DHETER_LOCUS4277</name>
</gene>
<proteinExistence type="predicted"/>
<accession>A0ACA9LIR7</accession>
<evidence type="ECO:0000313" key="1">
    <source>
        <dbReference type="EMBL" id="CAG8528974.1"/>
    </source>
</evidence>
<dbReference type="Proteomes" id="UP000789702">
    <property type="component" value="Unassembled WGS sequence"/>
</dbReference>
<protein>
    <submittedName>
        <fullName evidence="1">10417_t:CDS:1</fullName>
    </submittedName>
</protein>
<evidence type="ECO:0000313" key="2">
    <source>
        <dbReference type="Proteomes" id="UP000789702"/>
    </source>
</evidence>
<reference evidence="1" key="1">
    <citation type="submission" date="2021-06" db="EMBL/GenBank/DDBJ databases">
        <authorList>
            <person name="Kallberg Y."/>
            <person name="Tangrot J."/>
            <person name="Rosling A."/>
        </authorList>
    </citation>
    <scope>NUCLEOTIDE SEQUENCE</scope>
    <source>
        <strain evidence="1">IL203A</strain>
    </source>
</reference>
<comment type="caution">
    <text evidence="1">The sequence shown here is derived from an EMBL/GenBank/DDBJ whole genome shotgun (WGS) entry which is preliminary data.</text>
</comment>
<keyword evidence="2" id="KW-1185">Reference proteome</keyword>
<sequence length="366" mass="42154">MGSKKKRNKHQQVHKSSLSNSESNNNNICDEHSENSEQPLEEIPKTGFKILPLEIESISNQTNNLSTNLSSSIKHNPLVSIHYCYFKSHDPRINIRDNSTILPAERTLFITNLPVDTTECHIRHIFEECGIIDRILFHGVLKNNEFLSSVINADNNDGSILMENKIQGKKSKKKKKQKFNETVENSVLEGSRNLLIPGSTAHIIFKDSEGLTNALNMVQKKRIWNIRDQDIPPLGLKRWLQEYQKLRADPNKLNAQVDEYIRKFEEAEQEKHKALEARRNQPDEDGFILVTGTGKRNINTDGTITVTAVKADVAKNLKPKNKGLVDFYRFQMREAKREKLAELRKKFEDDKRKIADLKAARRFKPY</sequence>
<name>A0ACA9LIR7_9GLOM</name>
<dbReference type="EMBL" id="CAJVPU010004181">
    <property type="protein sequence ID" value="CAG8528974.1"/>
    <property type="molecule type" value="Genomic_DNA"/>
</dbReference>